<keyword evidence="1" id="KW-0472">Membrane</keyword>
<sequence length="236" mass="26858">MLLLIRKYFLSQYKIMCFSATASFGAGAVLTALGVVSVKTAVKPQQLPFAGIPLLFAAQQIAEGFLWLSLQNSEYAVFRVPSTYMFLFFAQVFWPFWVPFAVLKLEPNERRKKFMKAMFATGILVSLYFISCMMIFPVNGVIEECHIFYTFGYPVIMTPIVSVFYALATIGSLMASSVKGMKLFGISVFIAYLITGIFYLDYFVSVWCFFSAILSLIIVSVIYRMRQLKAQTRHYE</sequence>
<feature type="transmembrane region" description="Helical" evidence="1">
    <location>
        <begin position="204"/>
        <end position="223"/>
    </location>
</feature>
<feature type="transmembrane region" description="Helical" evidence="1">
    <location>
        <begin position="180"/>
        <end position="198"/>
    </location>
</feature>
<keyword evidence="1" id="KW-1133">Transmembrane helix</keyword>
<dbReference type="EMBL" id="VSSQ01001196">
    <property type="protein sequence ID" value="MPM06086.1"/>
    <property type="molecule type" value="Genomic_DNA"/>
</dbReference>
<keyword evidence="1" id="KW-0812">Transmembrane</keyword>
<feature type="transmembrane region" description="Helical" evidence="1">
    <location>
        <begin position="82"/>
        <end position="105"/>
    </location>
</feature>
<gene>
    <name evidence="2" type="ORF">SDC9_52381</name>
</gene>
<feature type="transmembrane region" description="Helical" evidence="1">
    <location>
        <begin position="117"/>
        <end position="136"/>
    </location>
</feature>
<feature type="transmembrane region" description="Helical" evidence="1">
    <location>
        <begin position="148"/>
        <end position="168"/>
    </location>
</feature>
<reference evidence="2" key="1">
    <citation type="submission" date="2019-08" db="EMBL/GenBank/DDBJ databases">
        <authorList>
            <person name="Kucharzyk K."/>
            <person name="Murdoch R.W."/>
            <person name="Higgins S."/>
            <person name="Loffler F."/>
        </authorList>
    </citation>
    <scope>NUCLEOTIDE SEQUENCE</scope>
</reference>
<organism evidence="2">
    <name type="scientific">bioreactor metagenome</name>
    <dbReference type="NCBI Taxonomy" id="1076179"/>
    <lineage>
        <taxon>unclassified sequences</taxon>
        <taxon>metagenomes</taxon>
        <taxon>ecological metagenomes</taxon>
    </lineage>
</organism>
<proteinExistence type="predicted"/>
<evidence type="ECO:0000256" key="1">
    <source>
        <dbReference type="SAM" id="Phobius"/>
    </source>
</evidence>
<comment type="caution">
    <text evidence="2">The sequence shown here is derived from an EMBL/GenBank/DDBJ whole genome shotgun (WGS) entry which is preliminary data.</text>
</comment>
<feature type="transmembrane region" description="Helical" evidence="1">
    <location>
        <begin position="12"/>
        <end position="35"/>
    </location>
</feature>
<dbReference type="InterPro" id="IPR046737">
    <property type="entry name" value="DUF6629"/>
</dbReference>
<dbReference type="AlphaFoldDB" id="A0A644WQA0"/>
<dbReference type="Pfam" id="PF20334">
    <property type="entry name" value="DUF6629"/>
    <property type="match status" value="1"/>
</dbReference>
<feature type="transmembrane region" description="Helical" evidence="1">
    <location>
        <begin position="47"/>
        <end position="70"/>
    </location>
</feature>
<accession>A0A644WQA0</accession>
<name>A0A644WQA0_9ZZZZ</name>
<protein>
    <submittedName>
        <fullName evidence="2">Uncharacterized protein</fullName>
    </submittedName>
</protein>
<evidence type="ECO:0000313" key="2">
    <source>
        <dbReference type="EMBL" id="MPM06086.1"/>
    </source>
</evidence>